<dbReference type="Gene3D" id="3.40.50.2000">
    <property type="entry name" value="Glycogen Phosphorylase B"/>
    <property type="match status" value="2"/>
</dbReference>
<evidence type="ECO:0000256" key="1">
    <source>
        <dbReference type="ARBA" id="ARBA00022676"/>
    </source>
</evidence>
<dbReference type="AlphaFoldDB" id="A0A939JT73"/>
<dbReference type="GO" id="GO:0008713">
    <property type="term" value="F:ADP-heptose-lipopolysaccharide heptosyltransferase activity"/>
    <property type="evidence" value="ECO:0007669"/>
    <property type="project" value="TreeGrafter"/>
</dbReference>
<comment type="caution">
    <text evidence="4">The sequence shown here is derived from an EMBL/GenBank/DDBJ whole genome shotgun (WGS) entry which is preliminary data.</text>
</comment>
<evidence type="ECO:0000256" key="3">
    <source>
        <dbReference type="SAM" id="MobiDB-lite"/>
    </source>
</evidence>
<dbReference type="InterPro" id="IPR002201">
    <property type="entry name" value="Glyco_trans_9"/>
</dbReference>
<keyword evidence="1" id="KW-0328">Glycosyltransferase</keyword>
<dbReference type="SUPFAM" id="SSF53756">
    <property type="entry name" value="UDP-Glycosyltransferase/glycogen phosphorylase"/>
    <property type="match status" value="1"/>
</dbReference>
<name>A0A939JT73_9ACTN</name>
<dbReference type="EMBL" id="JAFMOF010000004">
    <property type="protein sequence ID" value="MBO0656160.1"/>
    <property type="molecule type" value="Genomic_DNA"/>
</dbReference>
<proteinExistence type="predicted"/>
<feature type="compositionally biased region" description="Basic residues" evidence="3">
    <location>
        <begin position="78"/>
        <end position="87"/>
    </location>
</feature>
<dbReference type="Pfam" id="PF01075">
    <property type="entry name" value="Glyco_transf_9"/>
    <property type="match status" value="1"/>
</dbReference>
<evidence type="ECO:0000313" key="5">
    <source>
        <dbReference type="Proteomes" id="UP000664781"/>
    </source>
</evidence>
<dbReference type="InterPro" id="IPR051199">
    <property type="entry name" value="LPS_LOS_Heptosyltrfase"/>
</dbReference>
<feature type="compositionally biased region" description="Low complexity" evidence="3">
    <location>
        <begin position="47"/>
        <end position="58"/>
    </location>
</feature>
<keyword evidence="5" id="KW-1185">Reference proteome</keyword>
<dbReference type="PANTHER" id="PTHR30160:SF1">
    <property type="entry name" value="LIPOPOLYSACCHARIDE 1,2-N-ACETYLGLUCOSAMINETRANSFERASE-RELATED"/>
    <property type="match status" value="1"/>
</dbReference>
<reference evidence="4" key="1">
    <citation type="submission" date="2021-03" db="EMBL/GenBank/DDBJ databases">
        <title>Streptomyces strains.</title>
        <authorList>
            <person name="Lund M.B."/>
            <person name="Toerring T."/>
        </authorList>
    </citation>
    <scope>NUCLEOTIDE SEQUENCE</scope>
    <source>
        <strain evidence="4">JCM 4242</strain>
    </source>
</reference>
<feature type="region of interest" description="Disordered" evidence="3">
    <location>
        <begin position="31"/>
        <end position="106"/>
    </location>
</feature>
<dbReference type="PANTHER" id="PTHR30160">
    <property type="entry name" value="TETRAACYLDISACCHARIDE 4'-KINASE-RELATED"/>
    <property type="match status" value="1"/>
</dbReference>
<sequence>MVTLLTGPGSFAHCGQASSLPRIVVRGGRNLSTEWNWDPPVRDRAAGARPSSAAPRGGRSLRSHTARSRNDSHSSVAHGRRSLHSRRPLAPAARAGQPGEAGGVPAIRCGRRCRVPAPRSPRAEPPPSARDVTLCHPSAIPLAGPVADGRPRLLVLRALGLGDLLAGVPALRALRAARPGHEIVLAAPGGLAGPAAACGAVDTLLPAAAPGRAVPSALPWAAPPPDIAVDLHGNGPPSHRLLAALAPSRLLAFAHPGTPGLQGPRWRPDEHERERWCRLLSFYGIPGDPRDLTLAPPLAPSPAPGAVVLHPGAGSPSRRWPAERYAAVARGLLERGHRVVVTGGPGEEELAARVAVPGARTLAGGLPFPALSALVAAARAVVSGDTGIAHLAVAHATPTVTLFGPVAPALWGPPPSPRHRVLWHPGPPGDPHAPVPDPLLLRIGPQDVLEALDALDALDGRGAVRG</sequence>
<accession>A0A939JT73</accession>
<evidence type="ECO:0000256" key="2">
    <source>
        <dbReference type="ARBA" id="ARBA00022679"/>
    </source>
</evidence>
<dbReference type="CDD" id="cd03789">
    <property type="entry name" value="GT9_LPS_heptosyltransferase"/>
    <property type="match status" value="1"/>
</dbReference>
<dbReference type="GO" id="GO:0005829">
    <property type="term" value="C:cytosol"/>
    <property type="evidence" value="ECO:0007669"/>
    <property type="project" value="TreeGrafter"/>
</dbReference>
<keyword evidence="2" id="KW-0808">Transferase</keyword>
<evidence type="ECO:0000313" key="4">
    <source>
        <dbReference type="EMBL" id="MBO0656160.1"/>
    </source>
</evidence>
<protein>
    <submittedName>
        <fullName evidence="4">Glycosyltransferase family 9 protein</fullName>
    </submittedName>
</protein>
<gene>
    <name evidence="4" type="ORF">J1792_26310</name>
</gene>
<dbReference type="Proteomes" id="UP000664781">
    <property type="component" value="Unassembled WGS sequence"/>
</dbReference>
<dbReference type="GO" id="GO:0009244">
    <property type="term" value="P:lipopolysaccharide core region biosynthetic process"/>
    <property type="evidence" value="ECO:0007669"/>
    <property type="project" value="TreeGrafter"/>
</dbReference>
<organism evidence="4 5">
    <name type="scientific">Streptomyces triculaminicus</name>
    <dbReference type="NCBI Taxonomy" id="2816232"/>
    <lineage>
        <taxon>Bacteria</taxon>
        <taxon>Bacillati</taxon>
        <taxon>Actinomycetota</taxon>
        <taxon>Actinomycetes</taxon>
        <taxon>Kitasatosporales</taxon>
        <taxon>Streptomycetaceae</taxon>
        <taxon>Streptomyces</taxon>
    </lineage>
</organism>